<evidence type="ECO:0000256" key="1">
    <source>
        <dbReference type="SAM" id="MobiDB-lite"/>
    </source>
</evidence>
<protein>
    <submittedName>
        <fullName evidence="2">ORF9</fullName>
    </submittedName>
</protein>
<organismHost>
    <name type="scientific">Erythrocebus patas</name>
    <name type="common">Red guenon</name>
    <name type="synonym">Cercopithecus patas</name>
    <dbReference type="NCBI Taxonomy" id="9538"/>
</organismHost>
<dbReference type="GO" id="GO:0019013">
    <property type="term" value="C:viral nucleocapsid"/>
    <property type="evidence" value="ECO:0007669"/>
    <property type="project" value="InterPro"/>
</dbReference>
<accession>L0CRS9</accession>
<proteinExistence type="predicted"/>
<feature type="compositionally biased region" description="Basic residues" evidence="1">
    <location>
        <begin position="21"/>
        <end position="32"/>
    </location>
</feature>
<reference evidence="2" key="1">
    <citation type="journal article" date="2013" name="J. Virol.">
        <title>Exceptional simian hemorrhagic Fever virus diversity in a wild african primate community.</title>
        <authorList>
            <person name="Lauck M."/>
            <person name="Sibley S.D."/>
            <person name="Hyeroba D."/>
            <person name="Tumukunde A."/>
            <person name="Weny G."/>
            <person name="Chapman C.A."/>
            <person name="Ting N."/>
            <person name="Switzer W.M."/>
            <person name="Kuhn J.H."/>
            <person name="Friedrich T.C."/>
            <person name="O'Connor D.H."/>
            <person name="Goldberg T.L."/>
        </authorList>
    </citation>
    <scope>NUCLEOTIDE SEQUENCE</scope>
    <source>
        <strain evidence="2">Krtg09</strain>
    </source>
</reference>
<name>L0CRS9_SHFV</name>
<sequence>MEGLPPKKVWLTLRSMAGKPNKNKPRNPRRTRAPGPKNSGSNVTSKSSYGRGGRQAPRQNHPPETHFVFAEPNDLRVLLHPKHAAHIRQLLIRSFDNGGGSLDFQLGKISFAANFSGPKGLVDAIARATSSQ</sequence>
<dbReference type="InterPro" id="IPR002484">
    <property type="entry name" value="Arte_nucleocap"/>
</dbReference>
<evidence type="ECO:0000313" key="2">
    <source>
        <dbReference type="EMBL" id="AGA19124.1"/>
    </source>
</evidence>
<dbReference type="Gene3D" id="6.10.140.90">
    <property type="match status" value="1"/>
</dbReference>
<organismHost>
    <name type="scientific">Macaca</name>
    <name type="common">macaques</name>
    <dbReference type="NCBI Taxonomy" id="9539"/>
</organismHost>
<dbReference type="Pfam" id="PF01481">
    <property type="entry name" value="Arteri_nucleo"/>
    <property type="match status" value="1"/>
</dbReference>
<feature type="region of interest" description="Disordered" evidence="1">
    <location>
        <begin position="1"/>
        <end position="66"/>
    </location>
</feature>
<organism evidence="2">
    <name type="scientific">Simian hemorrhagic fever virus</name>
    <name type="common">SHFV</name>
    <dbReference type="NCBI Taxonomy" id="38143"/>
    <lineage>
        <taxon>Viruses</taxon>
        <taxon>Riboviria</taxon>
        <taxon>Orthornavirae</taxon>
        <taxon>Pisuviricota</taxon>
        <taxon>Pisoniviricetes</taxon>
        <taxon>Nidovirales</taxon>
        <taxon>Arnidovirineae</taxon>
        <taxon>Arteriviridae</taxon>
        <taxon>Simarterivirinae</taxon>
        <taxon>Deltaarterivirus</taxon>
        <taxon>Hedartevirus</taxon>
        <taxon>Deltaarterivirus hemfev</taxon>
    </lineage>
</organism>
<dbReference type="EMBL" id="JX473850">
    <property type="protein sequence ID" value="AGA19124.1"/>
    <property type="molecule type" value="Genomic_RNA"/>
</dbReference>
<feature type="compositionally biased region" description="Polar residues" evidence="1">
    <location>
        <begin position="38"/>
        <end position="48"/>
    </location>
</feature>